<accession>A0A1H3TY63</accession>
<dbReference type="InterPro" id="IPR000160">
    <property type="entry name" value="GGDEF_dom"/>
</dbReference>
<evidence type="ECO:0000259" key="1">
    <source>
        <dbReference type="PROSITE" id="PS50887"/>
    </source>
</evidence>
<dbReference type="STRING" id="137265.SAMN05421684_6570"/>
<organism evidence="2 3">
    <name type="scientific">Asanoa ishikariensis</name>
    <dbReference type="NCBI Taxonomy" id="137265"/>
    <lineage>
        <taxon>Bacteria</taxon>
        <taxon>Bacillati</taxon>
        <taxon>Actinomycetota</taxon>
        <taxon>Actinomycetes</taxon>
        <taxon>Micromonosporales</taxon>
        <taxon>Micromonosporaceae</taxon>
        <taxon>Asanoa</taxon>
    </lineage>
</organism>
<dbReference type="Pfam" id="PF00990">
    <property type="entry name" value="GGDEF"/>
    <property type="match status" value="1"/>
</dbReference>
<dbReference type="InterPro" id="IPR052163">
    <property type="entry name" value="DGC-Regulatory_Protein"/>
</dbReference>
<dbReference type="Gene3D" id="3.30.70.270">
    <property type="match status" value="1"/>
</dbReference>
<dbReference type="PROSITE" id="PS50887">
    <property type="entry name" value="GGDEF"/>
    <property type="match status" value="1"/>
</dbReference>
<dbReference type="SMART" id="SM00267">
    <property type="entry name" value="GGDEF"/>
    <property type="match status" value="1"/>
</dbReference>
<dbReference type="PANTHER" id="PTHR46663">
    <property type="entry name" value="DIGUANYLATE CYCLASE DGCT-RELATED"/>
    <property type="match status" value="1"/>
</dbReference>
<keyword evidence="3" id="KW-1185">Reference proteome</keyword>
<dbReference type="AlphaFoldDB" id="A0A1H3TY63"/>
<dbReference type="PANTHER" id="PTHR46663:SF2">
    <property type="entry name" value="GGDEF DOMAIN-CONTAINING PROTEIN"/>
    <property type="match status" value="1"/>
</dbReference>
<dbReference type="SUPFAM" id="SSF55073">
    <property type="entry name" value="Nucleotide cyclase"/>
    <property type="match status" value="1"/>
</dbReference>
<feature type="domain" description="GGDEF" evidence="1">
    <location>
        <begin position="124"/>
        <end position="258"/>
    </location>
</feature>
<dbReference type="EMBL" id="FNQB01000003">
    <property type="protein sequence ID" value="SDZ55028.1"/>
    <property type="molecule type" value="Genomic_DNA"/>
</dbReference>
<dbReference type="InterPro" id="IPR029787">
    <property type="entry name" value="Nucleotide_cyclase"/>
</dbReference>
<evidence type="ECO:0000313" key="2">
    <source>
        <dbReference type="EMBL" id="SDZ55028.1"/>
    </source>
</evidence>
<dbReference type="NCBIfam" id="TIGR00254">
    <property type="entry name" value="GGDEF"/>
    <property type="match status" value="1"/>
</dbReference>
<reference evidence="3" key="1">
    <citation type="submission" date="2016-10" db="EMBL/GenBank/DDBJ databases">
        <authorList>
            <person name="Varghese N."/>
            <person name="Submissions S."/>
        </authorList>
    </citation>
    <scope>NUCLEOTIDE SEQUENCE [LARGE SCALE GENOMIC DNA]</scope>
    <source>
        <strain evidence="3">DSM 44718</strain>
    </source>
</reference>
<gene>
    <name evidence="2" type="ORF">SAMN05421684_6570</name>
</gene>
<protein>
    <submittedName>
        <fullName evidence="2">Diguanylate cyclase (GGDEF) domain-containing protein</fullName>
    </submittedName>
</protein>
<dbReference type="InterPro" id="IPR043128">
    <property type="entry name" value="Rev_trsase/Diguanyl_cyclase"/>
</dbReference>
<proteinExistence type="predicted"/>
<name>A0A1H3TY63_9ACTN</name>
<dbReference type="CDD" id="cd01949">
    <property type="entry name" value="GGDEF"/>
    <property type="match status" value="1"/>
</dbReference>
<evidence type="ECO:0000313" key="3">
    <source>
        <dbReference type="Proteomes" id="UP000199632"/>
    </source>
</evidence>
<dbReference type="Proteomes" id="UP000199632">
    <property type="component" value="Unassembled WGS sequence"/>
</dbReference>
<sequence length="282" mass="30688">MPGSNSFAGHPPPRARRSGARLPILAVTATQILLIVELATRGLTIRTWGALAGSIVVTTLVLIRQYLVVADNERLVRRLDETVAALSRQEEELRYSAAHDHLTGLPNRAYFDDRAKDLGGHVDQGRAVLLLDLDDFKSVNDTMGHQAGDDLLRVTADRLDGCVRPGDTVARMGGDEFSVLLTDATTEDEVAAAHRVLVTLAEPMRIDGRLLRPSASVGIAASGTKSFEALLRGDVRGEAPKFRVPSAPGRDAINRNFRSCPGGFPRAAGQLQSDQRRWERFH</sequence>